<protein>
    <recommendedName>
        <fullName evidence="3">Phospholipid/glycerol acyltransferase domain-containing protein</fullName>
    </recommendedName>
</protein>
<proteinExistence type="predicted"/>
<reference evidence="1 2" key="1">
    <citation type="journal article" date="2016" name="Nat. Commun.">
        <title>Thousands of microbial genomes shed light on interconnected biogeochemical processes in an aquifer system.</title>
        <authorList>
            <person name="Anantharaman K."/>
            <person name="Brown C.T."/>
            <person name="Hug L.A."/>
            <person name="Sharon I."/>
            <person name="Castelle C.J."/>
            <person name="Probst A.J."/>
            <person name="Thomas B.C."/>
            <person name="Singh A."/>
            <person name="Wilkins M.J."/>
            <person name="Karaoz U."/>
            <person name="Brodie E.L."/>
            <person name="Williams K.H."/>
            <person name="Hubbard S.S."/>
            <person name="Banfield J.F."/>
        </authorList>
    </citation>
    <scope>NUCLEOTIDE SEQUENCE [LARGE SCALE GENOMIC DNA]</scope>
</reference>
<evidence type="ECO:0008006" key="3">
    <source>
        <dbReference type="Google" id="ProtNLM"/>
    </source>
</evidence>
<dbReference type="EMBL" id="MFBH01000001">
    <property type="protein sequence ID" value="OGE00753.1"/>
    <property type="molecule type" value="Genomic_DNA"/>
</dbReference>
<dbReference type="Proteomes" id="UP000178393">
    <property type="component" value="Unassembled WGS sequence"/>
</dbReference>
<gene>
    <name evidence="1" type="ORF">A2W45_03960</name>
</gene>
<name>A0A1F5H9A5_9BACT</name>
<comment type="caution">
    <text evidence="1">The sequence shown here is derived from an EMBL/GenBank/DDBJ whole genome shotgun (WGS) entry which is preliminary data.</text>
</comment>
<evidence type="ECO:0000313" key="1">
    <source>
        <dbReference type="EMBL" id="OGE00753.1"/>
    </source>
</evidence>
<dbReference type="AlphaFoldDB" id="A0A1F5H9A5"/>
<sequence>MTEREYRMPSSGEVRPTNLIRVIPHPLTVYIADKFLGEGLTEEGHKKLKNLVKKMLEREKVQASREVPQIYQDCGFEFKIEGAENIPKSGSTLFIGNHTRSGPLAGMAQYFETTQIVHDERTQVYDEHLREPVAIAQRGLTKIRRLPGGRKLVFTVPFTPQFYDMAAEALNWVTVDIARFDSSGQIVNWQRLPRRVTEDLIAGGAVLWFPQGKHEEPSNLAMPEKSEGLLTKLKDKDVKLVAMRFVPADKLPSMSIFFSDAVHIQAIPQPEGRVDMAAFVARYLEPLGPKS</sequence>
<organism evidence="1 2">
    <name type="scientific">Candidatus Curtissbacteria bacterium RIFCSPHIGHO2_12_41_11</name>
    <dbReference type="NCBI Taxonomy" id="1797718"/>
    <lineage>
        <taxon>Bacteria</taxon>
        <taxon>Candidatus Curtissiibacteriota</taxon>
    </lineage>
</organism>
<accession>A0A1F5H9A5</accession>
<evidence type="ECO:0000313" key="2">
    <source>
        <dbReference type="Proteomes" id="UP000178393"/>
    </source>
</evidence>